<dbReference type="eggNOG" id="ENOG502RB4U">
    <property type="taxonomic scope" value="Eukaryota"/>
</dbReference>
<feature type="compositionally biased region" description="Low complexity" evidence="1">
    <location>
        <begin position="499"/>
        <end position="510"/>
    </location>
</feature>
<sequence length="809" mass="88025">MPPHGLYPIPRHHLSPRNNKLQHRRTFNSMSFADAEPARETTAKSKSEAAAKTKAETVEPASEVVAKTAEQRAQRKLEKRQRKEERRLKKERKAQAKQQKQQLVEEASDVPFQQPDTTPSVTQAETAPQAHQSEATPVATPVKKGRFGPRGPYKKREKAAADGTPVSAVKRKRESKVQTSSSKDADGGISLLEPNFLSSLKEKMGDMGSAFQEAEKEGEEPAKKKKRGRPVGWRKNAADAESVKTETPKSGGKSAAAAPTPASTTKSTVSSTPASTRLSGSILDKSFKVTKTPVPVPSVASTPASTKVAGSTLDMLLKVTKTPVPVPVPSGASSVSACAKSPVPVLRKPSLSTSDSMSELQTSKTAKVDQADVLVAETPPSRMGKTPVTTPRQPAIPFPHLRRLFSASESPMVRGKDTTIDLTSPEEPTPKANTSAKHVISSQGSINPLTSSQASMDSVPNTHPPAFSASTLAYYKQQLNENPKARPRRHQRAISEALSSSSDSTSTTQSVLNMLTRVPKPYGSKLDNPFSSSKKKKNKYNKGDEQHEEADSETFTKAFKVIQRTVNFSDEQEYLALYQKIVEQSKKASLPCLKSATGCSFRIHDPACSFFSPTSALEQPSADMLDSTQRAEAAETFLRHALMARVPVPLGRITGVWRLYCKEYTGQHVDKYSSGMRTLTITSPSSYQGTPVYTARLHIPPRSMAFAIAPFAAPPHAGFRATRMKLVQEGYTMDMVFFGNGYARVRAEVGLLLSGKHGAGGQVESAGKNKGYGIWHFLAVHERPLYWEPQVDELEVEGRKLFAAYDGTE</sequence>
<evidence type="ECO:0000256" key="1">
    <source>
        <dbReference type="SAM" id="MobiDB-lite"/>
    </source>
</evidence>
<evidence type="ECO:0000313" key="3">
    <source>
        <dbReference type="Proteomes" id="UP000053841"/>
    </source>
</evidence>
<proteinExistence type="predicted"/>
<feature type="region of interest" description="Disordered" evidence="1">
    <location>
        <begin position="1"/>
        <end position="277"/>
    </location>
</feature>
<reference evidence="2 3" key="1">
    <citation type="journal article" date="2013" name="PLoS Genet.">
        <title>Comparative genome structure, secondary metabolite, and effector coding capacity across Cochliobolus pathogens.</title>
        <authorList>
            <person name="Condon B.J."/>
            <person name="Leng Y."/>
            <person name="Wu D."/>
            <person name="Bushley K.E."/>
            <person name="Ohm R.A."/>
            <person name="Otillar R."/>
            <person name="Martin J."/>
            <person name="Schackwitz W."/>
            <person name="Grimwood J."/>
            <person name="MohdZainudin N."/>
            <person name="Xue C."/>
            <person name="Wang R."/>
            <person name="Manning V.A."/>
            <person name="Dhillon B."/>
            <person name="Tu Z.J."/>
            <person name="Steffenson B.J."/>
            <person name="Salamov A."/>
            <person name="Sun H."/>
            <person name="Lowry S."/>
            <person name="LaButti K."/>
            <person name="Han J."/>
            <person name="Copeland A."/>
            <person name="Lindquist E."/>
            <person name="Barry K."/>
            <person name="Schmutz J."/>
            <person name="Baker S.E."/>
            <person name="Ciuffetti L.M."/>
            <person name="Grigoriev I.V."/>
            <person name="Zhong S."/>
            <person name="Turgeon B.G."/>
        </authorList>
    </citation>
    <scope>NUCLEOTIDE SEQUENCE [LARGE SCALE GENOMIC DNA]</scope>
    <source>
        <strain evidence="2 3">26-R-13</strain>
    </source>
</reference>
<protein>
    <submittedName>
        <fullName evidence="2">Uncharacterized protein</fullName>
    </submittedName>
</protein>
<feature type="compositionally biased region" description="Basic and acidic residues" evidence="1">
    <location>
        <begin position="213"/>
        <end position="222"/>
    </location>
</feature>
<organism evidence="2 3">
    <name type="scientific">Cochliobolus carbonum (strain 26-R-13)</name>
    <name type="common">Maize leaf spot fungus</name>
    <name type="synonym">Bipolaris zeicola</name>
    <dbReference type="NCBI Taxonomy" id="930089"/>
    <lineage>
        <taxon>Eukaryota</taxon>
        <taxon>Fungi</taxon>
        <taxon>Dikarya</taxon>
        <taxon>Ascomycota</taxon>
        <taxon>Pezizomycotina</taxon>
        <taxon>Dothideomycetes</taxon>
        <taxon>Pleosporomycetidae</taxon>
        <taxon>Pleosporales</taxon>
        <taxon>Pleosporineae</taxon>
        <taxon>Pleosporaceae</taxon>
        <taxon>Bipolaris</taxon>
    </lineage>
</organism>
<dbReference type="EMBL" id="KI964808">
    <property type="protein sequence ID" value="EUC28514.1"/>
    <property type="molecule type" value="Genomic_DNA"/>
</dbReference>
<evidence type="ECO:0000313" key="2">
    <source>
        <dbReference type="EMBL" id="EUC28514.1"/>
    </source>
</evidence>
<feature type="compositionally biased region" description="Polar residues" evidence="1">
    <location>
        <begin position="114"/>
        <end position="135"/>
    </location>
</feature>
<feature type="compositionally biased region" description="Low complexity" evidence="1">
    <location>
        <begin position="96"/>
        <end position="105"/>
    </location>
</feature>
<keyword evidence="3" id="KW-1185">Reference proteome</keyword>
<accession>W6Y0K3</accession>
<dbReference type="Proteomes" id="UP000053841">
    <property type="component" value="Unassembled WGS sequence"/>
</dbReference>
<dbReference type="AlphaFoldDB" id="W6Y0K3"/>
<dbReference type="OrthoDB" id="3685818at2759"/>
<dbReference type="KEGG" id="bze:COCCADRAFT_108978"/>
<feature type="compositionally biased region" description="Low complexity" evidence="1">
    <location>
        <begin position="248"/>
        <end position="276"/>
    </location>
</feature>
<dbReference type="HOGENOM" id="CLU_397492_0_0_1"/>
<feature type="compositionally biased region" description="Basic and acidic residues" evidence="1">
    <location>
        <begin position="69"/>
        <end position="88"/>
    </location>
</feature>
<feature type="region of interest" description="Disordered" evidence="1">
    <location>
        <begin position="481"/>
        <end position="552"/>
    </location>
</feature>
<feature type="region of interest" description="Disordered" evidence="1">
    <location>
        <begin position="412"/>
        <end position="467"/>
    </location>
</feature>
<feature type="compositionally biased region" description="Basic residues" evidence="1">
    <location>
        <begin position="10"/>
        <end position="26"/>
    </location>
</feature>
<feature type="compositionally biased region" description="Polar residues" evidence="1">
    <location>
        <begin position="431"/>
        <end position="461"/>
    </location>
</feature>
<name>W6Y0K3_COCC2</name>
<dbReference type="GeneID" id="19143821"/>
<gene>
    <name evidence="2" type="ORF">COCCADRAFT_108978</name>
</gene>
<feature type="compositionally biased region" description="Basic and acidic residues" evidence="1">
    <location>
        <begin position="236"/>
        <end position="247"/>
    </location>
</feature>
<dbReference type="RefSeq" id="XP_007717190.1">
    <property type="nucleotide sequence ID" value="XM_007719000.1"/>
</dbReference>
<feature type="compositionally biased region" description="Basic residues" evidence="1">
    <location>
        <begin position="143"/>
        <end position="157"/>
    </location>
</feature>
<feature type="compositionally biased region" description="Basic and acidic residues" evidence="1">
    <location>
        <begin position="36"/>
        <end position="57"/>
    </location>
</feature>